<name>A0A2S0X9I5_9DIPT</name>
<feature type="chain" id="PRO_5015417330" evidence="4">
    <location>
        <begin position="22"/>
        <end position="171"/>
    </location>
</feature>
<feature type="signal peptide" evidence="4">
    <location>
        <begin position="1"/>
        <end position="21"/>
    </location>
</feature>
<dbReference type="Gene3D" id="1.10.238.20">
    <property type="entry name" value="Pheromone/general odorant binding protein domain"/>
    <property type="match status" value="1"/>
</dbReference>
<evidence type="ECO:0000256" key="3">
    <source>
        <dbReference type="ARBA" id="ARBA00022525"/>
    </source>
</evidence>
<proteinExistence type="evidence at transcript level"/>
<protein>
    <submittedName>
        <fullName evidence="5">Odorant-binding protein 30</fullName>
    </submittedName>
</protein>
<dbReference type="GO" id="GO:0005576">
    <property type="term" value="C:extracellular region"/>
    <property type="evidence" value="ECO:0007669"/>
    <property type="project" value="UniProtKB-SubCell"/>
</dbReference>
<dbReference type="Pfam" id="PF01395">
    <property type="entry name" value="PBP_GOBP"/>
    <property type="match status" value="1"/>
</dbReference>
<evidence type="ECO:0000313" key="5">
    <source>
        <dbReference type="EMBL" id="AWC08441.1"/>
    </source>
</evidence>
<evidence type="ECO:0000256" key="1">
    <source>
        <dbReference type="ARBA" id="ARBA00004613"/>
    </source>
</evidence>
<dbReference type="AlphaFoldDB" id="A0A2S0X9I5"/>
<sequence length="171" mass="19733">MKFIFCVISLTAIVCLNFVQADYEQELFDNLRDDECFNKTQICTDKIKHVGIKVTEADRRGLCDANPLTTTGTKCLMDCQMEDMNWTNDKGFQKDKYLEFIKKTSLGQDKEYVQAAEKVAELCKKKKASFTDSCETAYIVLKCLQDEGNKLQRLNLGYSLFYVAPFFLEFE</sequence>
<comment type="similarity">
    <text evidence="2">Belongs to the PBP/GOBP family.</text>
</comment>
<dbReference type="InterPro" id="IPR006170">
    <property type="entry name" value="PBP/GOBP"/>
</dbReference>
<keyword evidence="4" id="KW-0732">Signal</keyword>
<dbReference type="GO" id="GO:0005549">
    <property type="term" value="F:odorant binding"/>
    <property type="evidence" value="ECO:0007669"/>
    <property type="project" value="InterPro"/>
</dbReference>
<comment type="subcellular location">
    <subcellularLocation>
        <location evidence="1">Secreted</location>
    </subcellularLocation>
</comment>
<organism evidence="5">
    <name type="scientific">Bradysia odoriphaga</name>
    <dbReference type="NCBI Taxonomy" id="1564500"/>
    <lineage>
        <taxon>Eukaryota</taxon>
        <taxon>Metazoa</taxon>
        <taxon>Ecdysozoa</taxon>
        <taxon>Arthropoda</taxon>
        <taxon>Hexapoda</taxon>
        <taxon>Insecta</taxon>
        <taxon>Pterygota</taxon>
        <taxon>Neoptera</taxon>
        <taxon>Endopterygota</taxon>
        <taxon>Diptera</taxon>
        <taxon>Nematocera</taxon>
        <taxon>Sciaroidea</taxon>
        <taxon>Sciaridae</taxon>
        <taxon>Bradysia</taxon>
    </lineage>
</organism>
<accession>A0A2S0X9I5</accession>
<evidence type="ECO:0000256" key="2">
    <source>
        <dbReference type="ARBA" id="ARBA00008098"/>
    </source>
</evidence>
<keyword evidence="3" id="KW-0964">Secreted</keyword>
<evidence type="ECO:0000256" key="4">
    <source>
        <dbReference type="SAM" id="SignalP"/>
    </source>
</evidence>
<dbReference type="InterPro" id="IPR036728">
    <property type="entry name" value="PBP_GOBP_sf"/>
</dbReference>
<reference evidence="5" key="1">
    <citation type="journal article" date="2018" name="Front. Physiol.">
        <title>Sex- and Tissue-Specific Expression Profiles of Odorant Binding Protein and Chemosensory Protein Genes in Bradysia odoriphaga (Diptera: Sciaridae).</title>
        <authorList>
            <person name="Zhao Y."/>
            <person name="Ding J."/>
            <person name="Zhang Z."/>
            <person name="Liu F."/>
            <person name="Zhou C."/>
            <person name="Mu W."/>
        </authorList>
    </citation>
    <scope>NUCLEOTIDE SEQUENCE</scope>
</reference>
<dbReference type="EMBL" id="MG544150">
    <property type="protein sequence ID" value="AWC08441.1"/>
    <property type="molecule type" value="mRNA"/>
</dbReference>
<gene>
    <name evidence="5" type="primary">OBP30</name>
</gene>
<dbReference type="SUPFAM" id="SSF47565">
    <property type="entry name" value="Insect pheromone/odorant-binding proteins"/>
    <property type="match status" value="1"/>
</dbReference>
<dbReference type="CDD" id="cd23992">
    <property type="entry name" value="PBP_GOBP"/>
    <property type="match status" value="1"/>
</dbReference>